<feature type="domain" description="CFEM" evidence="10">
    <location>
        <begin position="312"/>
        <end position="376"/>
    </location>
</feature>
<keyword evidence="8" id="KW-0449">Lipoprotein</keyword>
<comment type="similarity">
    <text evidence="3">Belongs to the RBT5 family.</text>
</comment>
<evidence type="ECO:0000256" key="1">
    <source>
        <dbReference type="ARBA" id="ARBA00004589"/>
    </source>
</evidence>
<dbReference type="AlphaFoldDB" id="A0A9W9KRR9"/>
<keyword evidence="5" id="KW-0472">Membrane</keyword>
<evidence type="ECO:0000256" key="7">
    <source>
        <dbReference type="ARBA" id="ARBA00023157"/>
    </source>
</evidence>
<comment type="caution">
    <text evidence="11">The sequence shown here is derived from an EMBL/GenBank/DDBJ whole genome shotgun (WGS) entry which is preliminary data.</text>
</comment>
<reference evidence="11" key="1">
    <citation type="submission" date="2022-11" db="EMBL/GenBank/DDBJ databases">
        <authorList>
            <person name="Petersen C."/>
        </authorList>
    </citation>
    <scope>NUCLEOTIDE SEQUENCE</scope>
    <source>
        <strain evidence="11">IBT 30069</strain>
    </source>
</reference>
<evidence type="ECO:0000313" key="11">
    <source>
        <dbReference type="EMBL" id="KAJ5115938.1"/>
    </source>
</evidence>
<protein>
    <recommendedName>
        <fullName evidence="10">CFEM domain-containing protein</fullName>
    </recommendedName>
</protein>
<keyword evidence="7" id="KW-1015">Disulfide bond</keyword>
<evidence type="ECO:0000256" key="9">
    <source>
        <dbReference type="SAM" id="SignalP"/>
    </source>
</evidence>
<evidence type="ECO:0000256" key="8">
    <source>
        <dbReference type="ARBA" id="ARBA00023288"/>
    </source>
</evidence>
<dbReference type="GO" id="GO:0005576">
    <property type="term" value="C:extracellular region"/>
    <property type="evidence" value="ECO:0007669"/>
    <property type="project" value="UniProtKB-SubCell"/>
</dbReference>
<dbReference type="GO" id="GO:0098552">
    <property type="term" value="C:side of membrane"/>
    <property type="evidence" value="ECO:0007669"/>
    <property type="project" value="UniProtKB-KW"/>
</dbReference>
<proteinExistence type="inferred from homology"/>
<dbReference type="Pfam" id="PF05730">
    <property type="entry name" value="CFEM"/>
    <property type="match status" value="1"/>
</dbReference>
<feature type="signal peptide" evidence="9">
    <location>
        <begin position="1"/>
        <end position="16"/>
    </location>
</feature>
<name>A0A9W9KRR9_9EURO</name>
<dbReference type="InterPro" id="IPR008427">
    <property type="entry name" value="Extracellular_membr_CFEM_dom"/>
</dbReference>
<gene>
    <name evidence="11" type="ORF">N7456_000286</name>
</gene>
<accession>A0A9W9KRR9</accession>
<keyword evidence="4" id="KW-0964">Secreted</keyword>
<evidence type="ECO:0000313" key="12">
    <source>
        <dbReference type="Proteomes" id="UP001149165"/>
    </source>
</evidence>
<sequence length="547" mass="56923">MKLITSVLLFGATALAHPKGLWWGTDYCYPSPDNTDNSCSPSQHTGFDWSELANGDNWSFEGFNFNGFSAKEGCRASGGKCIEGKLSQDDDWAIQIDAEQAPFSVRNFHLSTSRKADVIITYGLADGSSCHQVASVSPSGSDVTNDQCGGAVSVQFQLAAFDQYGDVDLELNQIGFDCSTGPKPPGPLVVPPSPSPSYSHPAYTMSTLSAEWTPSSSIPVHFSAPTSNPPPMTTSTVWSTVVSTVTKCHSTVTDCPAHSTVLTSFTTSSTTVCPVQPTTTDPIKYTSHTIPLPAETTAPVTVPTIPGPPETPACPAIVPKCLNTWLDIPHCTSNSDAACFCPSHEFTTKFESCVHAWSSSQEETNSALSYFAGICAPYIPQNPNIISLVPTSTPTTTPLHPIQPSASNPVETVAPTASIPEPPCTTVSWSSITATVPHVGFSTSAGPSTTVVGLVTGNGTPGSRTSAPSVPTMTSVIVVPASSTTCKSSFTTVITMTSTGCACDATTPATATGTQPTSTMISSNSGSRAFAGGLWAIGVTCFVVALF</sequence>
<evidence type="ECO:0000256" key="2">
    <source>
        <dbReference type="ARBA" id="ARBA00004613"/>
    </source>
</evidence>
<keyword evidence="12" id="KW-1185">Reference proteome</keyword>
<evidence type="ECO:0000256" key="4">
    <source>
        <dbReference type="ARBA" id="ARBA00022525"/>
    </source>
</evidence>
<comment type="subcellular location">
    <subcellularLocation>
        <location evidence="1">Membrane</location>
        <topology evidence="1">Lipid-anchor</topology>
        <topology evidence="1">GPI-anchor</topology>
    </subcellularLocation>
    <subcellularLocation>
        <location evidence="2">Secreted</location>
    </subcellularLocation>
</comment>
<keyword evidence="6 9" id="KW-0732">Signal</keyword>
<evidence type="ECO:0000256" key="6">
    <source>
        <dbReference type="ARBA" id="ARBA00022729"/>
    </source>
</evidence>
<evidence type="ECO:0000256" key="3">
    <source>
        <dbReference type="ARBA" id="ARBA00010031"/>
    </source>
</evidence>
<reference evidence="11" key="2">
    <citation type="journal article" date="2023" name="IMA Fungus">
        <title>Comparative genomic study of the Penicillium genus elucidates a diverse pangenome and 15 lateral gene transfer events.</title>
        <authorList>
            <person name="Petersen C."/>
            <person name="Sorensen T."/>
            <person name="Nielsen M.R."/>
            <person name="Sondergaard T.E."/>
            <person name="Sorensen J.L."/>
            <person name="Fitzpatrick D.A."/>
            <person name="Frisvad J.C."/>
            <person name="Nielsen K.L."/>
        </authorList>
    </citation>
    <scope>NUCLEOTIDE SEQUENCE</scope>
    <source>
        <strain evidence="11">IBT 30069</strain>
    </source>
</reference>
<evidence type="ECO:0000256" key="5">
    <source>
        <dbReference type="ARBA" id="ARBA00022622"/>
    </source>
</evidence>
<organism evidence="11 12">
    <name type="scientific">Penicillium angulare</name>
    <dbReference type="NCBI Taxonomy" id="116970"/>
    <lineage>
        <taxon>Eukaryota</taxon>
        <taxon>Fungi</taxon>
        <taxon>Dikarya</taxon>
        <taxon>Ascomycota</taxon>
        <taxon>Pezizomycotina</taxon>
        <taxon>Eurotiomycetes</taxon>
        <taxon>Eurotiomycetidae</taxon>
        <taxon>Eurotiales</taxon>
        <taxon>Aspergillaceae</taxon>
        <taxon>Penicillium</taxon>
    </lineage>
</organism>
<dbReference type="EMBL" id="JAPQKH010000001">
    <property type="protein sequence ID" value="KAJ5115938.1"/>
    <property type="molecule type" value="Genomic_DNA"/>
</dbReference>
<keyword evidence="5" id="KW-0325">Glycoprotein</keyword>
<feature type="chain" id="PRO_5040729435" description="CFEM domain-containing protein" evidence="9">
    <location>
        <begin position="17"/>
        <end position="547"/>
    </location>
</feature>
<keyword evidence="5" id="KW-0336">GPI-anchor</keyword>
<dbReference type="Proteomes" id="UP001149165">
    <property type="component" value="Unassembled WGS sequence"/>
</dbReference>
<dbReference type="OrthoDB" id="5431405at2759"/>
<evidence type="ECO:0000259" key="10">
    <source>
        <dbReference type="Pfam" id="PF05730"/>
    </source>
</evidence>